<evidence type="ECO:0000313" key="14">
    <source>
        <dbReference type="EMBL" id="TIC61950.1"/>
    </source>
</evidence>
<accession>A0A4T0TQV8</accession>
<comment type="similarity">
    <text evidence="2">Belongs to the mis12 family.</text>
</comment>
<evidence type="ECO:0000256" key="9">
    <source>
        <dbReference type="ARBA" id="ARBA00023328"/>
    </source>
</evidence>
<dbReference type="OMA" id="HAIDHTM"/>
<evidence type="ECO:0000313" key="12">
    <source>
        <dbReference type="EMBL" id="TIC01391.1"/>
    </source>
</evidence>
<evidence type="ECO:0000256" key="1">
    <source>
        <dbReference type="ARBA" id="ARBA00004629"/>
    </source>
</evidence>
<keyword evidence="3" id="KW-0158">Chromosome</keyword>
<keyword evidence="8" id="KW-0131">Cell cycle</keyword>
<keyword evidence="4" id="KW-0132">Cell division</keyword>
<dbReference type="GO" id="GO:0051301">
    <property type="term" value="P:cell division"/>
    <property type="evidence" value="ECO:0007669"/>
    <property type="project" value="UniProtKB-KW"/>
</dbReference>
<evidence type="ECO:0000313" key="19">
    <source>
        <dbReference type="Proteomes" id="UP000307169"/>
    </source>
</evidence>
<keyword evidence="9" id="KW-0137">Centromere</keyword>
<gene>
    <name evidence="15" type="ORF">E3Q01_01268</name>
    <name evidence="16" type="ORF">E3Q02_00982</name>
    <name evidence="14" type="ORF">E3Q03_02487</name>
    <name evidence="13" type="ORF">E3Q10_01793</name>
    <name evidence="12" type="ORF">E3Q17_01830</name>
    <name evidence="11" type="ORF">E3Q22_01831</name>
</gene>
<evidence type="ECO:0000313" key="15">
    <source>
        <dbReference type="EMBL" id="TIC67509.1"/>
    </source>
</evidence>
<evidence type="ECO:0000313" key="20">
    <source>
        <dbReference type="Proteomes" id="UP000309601"/>
    </source>
</evidence>
<dbReference type="InterPro" id="IPR008685">
    <property type="entry name" value="Centromere_Mis12"/>
</dbReference>
<dbReference type="PANTHER" id="PTHR14527">
    <property type="entry name" value="PROTEIN MIS12 HOMOLOG"/>
    <property type="match status" value="1"/>
</dbReference>
<evidence type="ECO:0000313" key="13">
    <source>
        <dbReference type="EMBL" id="TIC31118.1"/>
    </source>
</evidence>
<keyword evidence="6" id="KW-0995">Kinetochore</keyword>
<dbReference type="Proteomes" id="UP000310708">
    <property type="component" value="Unassembled WGS sequence"/>
</dbReference>
<dbReference type="GO" id="GO:0000444">
    <property type="term" value="C:MIS12/MIND type complex"/>
    <property type="evidence" value="ECO:0007669"/>
    <property type="project" value="TreeGrafter"/>
</dbReference>
<evidence type="ECO:0000313" key="21">
    <source>
        <dbReference type="Proteomes" id="UP000310685"/>
    </source>
</evidence>
<dbReference type="Proteomes" id="UP000305362">
    <property type="component" value="Unassembled WGS sequence"/>
</dbReference>
<dbReference type="Proteomes" id="UP000309601">
    <property type="component" value="Unassembled WGS sequence"/>
</dbReference>
<dbReference type="GO" id="GO:0000070">
    <property type="term" value="P:mitotic sister chromatid segregation"/>
    <property type="evidence" value="ECO:0007669"/>
    <property type="project" value="TreeGrafter"/>
</dbReference>
<keyword evidence="5" id="KW-0498">Mitosis</keyword>
<evidence type="ECO:0000256" key="3">
    <source>
        <dbReference type="ARBA" id="ARBA00022454"/>
    </source>
</evidence>
<reference evidence="17 18" key="1">
    <citation type="submission" date="2019-03" db="EMBL/GenBank/DDBJ databases">
        <title>Sequencing 25 genomes of Wallemia mellicola.</title>
        <authorList>
            <person name="Gostincar C."/>
        </authorList>
    </citation>
    <scope>NUCLEOTIDE SEQUENCE [LARGE SCALE GENOMIC DNA]</scope>
    <source>
        <strain evidence="12 19">EXF-1262</strain>
        <strain evidence="16 20">EXF-1274</strain>
        <strain evidence="14 17">EXF-1277</strain>
        <strain evidence="11 21">EXF-6152</strain>
        <strain evidence="15 22">EXF-757</strain>
        <strain evidence="13 18">EXF-8738</strain>
    </source>
</reference>
<dbReference type="PANTHER" id="PTHR14527:SF2">
    <property type="entry name" value="PROTEIN MIS12 HOMOLOG"/>
    <property type="match status" value="1"/>
</dbReference>
<organism evidence="15 22">
    <name type="scientific">Wallemia mellicola</name>
    <dbReference type="NCBI Taxonomy" id="1708541"/>
    <lineage>
        <taxon>Eukaryota</taxon>
        <taxon>Fungi</taxon>
        <taxon>Dikarya</taxon>
        <taxon>Basidiomycota</taxon>
        <taxon>Wallemiomycotina</taxon>
        <taxon>Wallemiomycetes</taxon>
        <taxon>Wallemiales</taxon>
        <taxon>Wallemiaceae</taxon>
        <taxon>Wallemia</taxon>
    </lineage>
</organism>
<dbReference type="EMBL" id="SPRW01000007">
    <property type="protein sequence ID" value="TIC69045.1"/>
    <property type="molecule type" value="Genomic_DNA"/>
</dbReference>
<keyword evidence="7 10" id="KW-0175">Coiled coil</keyword>
<evidence type="ECO:0000256" key="6">
    <source>
        <dbReference type="ARBA" id="ARBA00022838"/>
    </source>
</evidence>
<evidence type="ECO:0000313" key="16">
    <source>
        <dbReference type="EMBL" id="TIC69045.1"/>
    </source>
</evidence>
<proteinExistence type="inferred from homology"/>
<evidence type="ECO:0000313" key="11">
    <source>
        <dbReference type="EMBL" id="TIB80573.1"/>
    </source>
</evidence>
<dbReference type="AlphaFoldDB" id="A0A4T0TQV8"/>
<dbReference type="EMBL" id="SPRC01000015">
    <property type="protein sequence ID" value="TIB80573.1"/>
    <property type="molecule type" value="Genomic_DNA"/>
</dbReference>
<dbReference type="Proteomes" id="UP000305647">
    <property type="component" value="Unassembled WGS sequence"/>
</dbReference>
<dbReference type="EMBL" id="SPRH01000017">
    <property type="protein sequence ID" value="TIC01391.1"/>
    <property type="molecule type" value="Genomic_DNA"/>
</dbReference>
<evidence type="ECO:0000313" key="17">
    <source>
        <dbReference type="Proteomes" id="UP000305362"/>
    </source>
</evidence>
<evidence type="ECO:0000256" key="5">
    <source>
        <dbReference type="ARBA" id="ARBA00022776"/>
    </source>
</evidence>
<comment type="subcellular location">
    <subcellularLocation>
        <location evidence="1">Chromosome</location>
        <location evidence="1">Centromere</location>
        <location evidence="1">Kinetochore</location>
    </subcellularLocation>
</comment>
<evidence type="ECO:0000256" key="8">
    <source>
        <dbReference type="ARBA" id="ARBA00023306"/>
    </source>
</evidence>
<evidence type="ECO:0000256" key="4">
    <source>
        <dbReference type="ARBA" id="ARBA00022618"/>
    </source>
</evidence>
<evidence type="ECO:0000256" key="10">
    <source>
        <dbReference type="SAM" id="Coils"/>
    </source>
</evidence>
<dbReference type="GO" id="GO:0005634">
    <property type="term" value="C:nucleus"/>
    <property type="evidence" value="ECO:0007669"/>
    <property type="project" value="InterPro"/>
</dbReference>
<protein>
    <submittedName>
        <fullName evidence="15">Mis12-domain-containing protein</fullName>
    </submittedName>
</protein>
<dbReference type="OrthoDB" id="1884855at2759"/>
<evidence type="ECO:0000313" key="18">
    <source>
        <dbReference type="Proteomes" id="UP000305647"/>
    </source>
</evidence>
<sequence length="272" mass="31524">MPVPEHYKNEFLTGHFGYTPLALVDDYVNHFNEPVGQIMDAIEDFFVAILAEQGLDIDSDGKFQNQIRQGIHRLQTLLEHLIDKNVDKMEIYLLRNILTIPDELECIPTAFLPQYCDLEIPSDLPQSEEEEQAEIDQLNAKRKELQQRQLEKLNRKLRSECRQKENAIEKQRREAKERETIIENITTLADKHITLTANLKSLHNNLIALKEVDPFQVTLPNTKSGDDLAIWQIGRIGYINWQSNRLIKDESVSKITSEFNSIANIDDLNSFR</sequence>
<dbReference type="Proteomes" id="UP000310685">
    <property type="component" value="Unassembled WGS sequence"/>
</dbReference>
<comment type="caution">
    <text evidence="15">The sequence shown here is derived from an EMBL/GenBank/DDBJ whole genome shotgun (WGS) entry which is preliminary data.</text>
</comment>
<evidence type="ECO:0000313" key="22">
    <source>
        <dbReference type="Proteomes" id="UP000310708"/>
    </source>
</evidence>
<dbReference type="Proteomes" id="UP000307169">
    <property type="component" value="Unassembled WGS sequence"/>
</dbReference>
<evidence type="ECO:0000256" key="7">
    <source>
        <dbReference type="ARBA" id="ARBA00023054"/>
    </source>
</evidence>
<dbReference type="EMBL" id="SPRO01000014">
    <property type="protein sequence ID" value="TIC31118.1"/>
    <property type="molecule type" value="Genomic_DNA"/>
</dbReference>
<evidence type="ECO:0000256" key="2">
    <source>
        <dbReference type="ARBA" id="ARBA00008643"/>
    </source>
</evidence>
<name>A0A4T0TQV8_9BASI</name>
<dbReference type="EMBL" id="SPRV01000025">
    <property type="protein sequence ID" value="TIC61950.1"/>
    <property type="molecule type" value="Genomic_DNA"/>
</dbReference>
<dbReference type="EMBL" id="SPRX01000011">
    <property type="protein sequence ID" value="TIC67509.1"/>
    <property type="molecule type" value="Genomic_DNA"/>
</dbReference>
<dbReference type="GO" id="GO:0051382">
    <property type="term" value="P:kinetochore assembly"/>
    <property type="evidence" value="ECO:0007669"/>
    <property type="project" value="TreeGrafter"/>
</dbReference>
<dbReference type="Pfam" id="PF05859">
    <property type="entry name" value="Mis12"/>
    <property type="match status" value="1"/>
</dbReference>
<feature type="coiled-coil region" evidence="10">
    <location>
        <begin position="128"/>
        <end position="178"/>
    </location>
</feature>